<evidence type="ECO:0000313" key="2">
    <source>
        <dbReference type="EMBL" id="CAK9251871.1"/>
    </source>
</evidence>
<keyword evidence="3" id="KW-1185">Reference proteome</keyword>
<proteinExistence type="predicted"/>
<dbReference type="PROSITE" id="PS50126">
    <property type="entry name" value="S1"/>
    <property type="match status" value="1"/>
</dbReference>
<dbReference type="EMBL" id="CAXAQS010000505">
    <property type="protein sequence ID" value="CAK9251871.1"/>
    <property type="molecule type" value="Genomic_DNA"/>
</dbReference>
<dbReference type="SUPFAM" id="SSF50249">
    <property type="entry name" value="Nucleic acid-binding proteins"/>
    <property type="match status" value="2"/>
</dbReference>
<evidence type="ECO:0000259" key="1">
    <source>
        <dbReference type="PROSITE" id="PS50126"/>
    </source>
</evidence>
<organism evidence="2 3">
    <name type="scientific">Sphagnum jensenii</name>
    <dbReference type="NCBI Taxonomy" id="128206"/>
    <lineage>
        <taxon>Eukaryota</taxon>
        <taxon>Viridiplantae</taxon>
        <taxon>Streptophyta</taxon>
        <taxon>Embryophyta</taxon>
        <taxon>Bryophyta</taxon>
        <taxon>Sphagnophytina</taxon>
        <taxon>Sphagnopsida</taxon>
        <taxon>Sphagnales</taxon>
        <taxon>Sphagnaceae</taxon>
        <taxon>Sphagnum</taxon>
    </lineage>
</organism>
<protein>
    <recommendedName>
        <fullName evidence="1">S1 motif domain-containing protein</fullName>
    </recommendedName>
</protein>
<evidence type="ECO:0000313" key="3">
    <source>
        <dbReference type="Proteomes" id="UP001497444"/>
    </source>
</evidence>
<sequence length="267" mass="29743">MSRSSFDKLKNIFDSKSNTLIRIQVIAVNQENRTISAKYAAEPNQMDITKMDMKELKSRSFNATVVSVHDFGVFAKLEGADVDGLIPASLLPDRSGTLAQLYPTQDVSPFEHLPKDKYITGVVQKVIAFGLIMRPVGYDVTGLMHSSQVPRSLVTTLKKRLANITDTTVASAGVNKTDVELLFTPGDVFKMRVNSVNKEANKVEFSLHPYKESEDYAVNDEIVLSYDSEDLLLWWRGELDGLDIDLEEDSIGFGGKETFRSRVGIVE</sequence>
<accession>A0ABP0VBQ7</accession>
<dbReference type="Gene3D" id="2.40.50.140">
    <property type="entry name" value="Nucleic acid-binding proteins"/>
    <property type="match status" value="2"/>
</dbReference>
<dbReference type="InterPro" id="IPR003029">
    <property type="entry name" value="S1_domain"/>
</dbReference>
<feature type="domain" description="S1 motif" evidence="1">
    <location>
        <begin position="116"/>
        <end position="208"/>
    </location>
</feature>
<gene>
    <name evidence="2" type="ORF">CSSPJE1EN1_LOCUS27249</name>
</gene>
<name>A0ABP0VBQ7_9BRYO</name>
<dbReference type="Proteomes" id="UP001497444">
    <property type="component" value="Unassembled WGS sequence"/>
</dbReference>
<comment type="caution">
    <text evidence="2">The sequence shown here is derived from an EMBL/GenBank/DDBJ whole genome shotgun (WGS) entry which is preliminary data.</text>
</comment>
<dbReference type="Pfam" id="PF00575">
    <property type="entry name" value="S1"/>
    <property type="match status" value="1"/>
</dbReference>
<dbReference type="InterPro" id="IPR012340">
    <property type="entry name" value="NA-bd_OB-fold"/>
</dbReference>
<reference evidence="2" key="1">
    <citation type="submission" date="2024-02" db="EMBL/GenBank/DDBJ databases">
        <authorList>
            <consortium name="ELIXIR-Norway"/>
            <consortium name="Elixir Norway"/>
        </authorList>
    </citation>
    <scope>NUCLEOTIDE SEQUENCE</scope>
</reference>